<feature type="compositionally biased region" description="Polar residues" evidence="5">
    <location>
        <begin position="68"/>
        <end position="78"/>
    </location>
</feature>
<feature type="compositionally biased region" description="Gly residues" evidence="5">
    <location>
        <begin position="35"/>
        <end position="44"/>
    </location>
</feature>
<dbReference type="AlphaFoldDB" id="A0AAD9GJT0"/>
<feature type="domain" description="C3H1-type" evidence="6">
    <location>
        <begin position="93"/>
        <end position="120"/>
    </location>
</feature>
<dbReference type="Gene3D" id="3.30.1370.210">
    <property type="match status" value="1"/>
</dbReference>
<dbReference type="GO" id="GO:0008270">
    <property type="term" value="F:zinc ion binding"/>
    <property type="evidence" value="ECO:0007669"/>
    <property type="project" value="UniProtKB-KW"/>
</dbReference>
<dbReference type="InterPro" id="IPR000571">
    <property type="entry name" value="Znf_CCCH"/>
</dbReference>
<evidence type="ECO:0000256" key="2">
    <source>
        <dbReference type="ARBA" id="ARBA00022771"/>
    </source>
</evidence>
<dbReference type="Proteomes" id="UP001195914">
    <property type="component" value="Unassembled WGS sequence"/>
</dbReference>
<evidence type="ECO:0000259" key="6">
    <source>
        <dbReference type="PROSITE" id="PS50103"/>
    </source>
</evidence>
<dbReference type="PANTHER" id="PTHR14493:SF50">
    <property type="entry name" value="RING FINGER PROTEIN UNKEMPT"/>
    <property type="match status" value="1"/>
</dbReference>
<gene>
    <name evidence="7" type="ORF">X943_002851</name>
</gene>
<name>A0AAD9GJT0_BABDI</name>
<feature type="domain" description="C3H1-type" evidence="6">
    <location>
        <begin position="130"/>
        <end position="167"/>
    </location>
</feature>
<feature type="region of interest" description="Disordered" evidence="5">
    <location>
        <begin position="1"/>
        <end position="84"/>
    </location>
</feature>
<proteinExistence type="predicted"/>
<dbReference type="EMBL" id="JAHBMH010000007">
    <property type="protein sequence ID" value="KAK1939745.1"/>
    <property type="molecule type" value="Genomic_DNA"/>
</dbReference>
<dbReference type="PANTHER" id="PTHR14493">
    <property type="entry name" value="UNKEMPT FAMILY MEMBER"/>
    <property type="match status" value="1"/>
</dbReference>
<feature type="zinc finger region" description="C3H1-type" evidence="4">
    <location>
        <begin position="93"/>
        <end position="120"/>
    </location>
</feature>
<dbReference type="InterPro" id="IPR045234">
    <property type="entry name" value="Unkempt-like"/>
</dbReference>
<keyword evidence="3 4" id="KW-0862">Zinc</keyword>
<feature type="zinc finger region" description="C3H1-type" evidence="4">
    <location>
        <begin position="130"/>
        <end position="167"/>
    </location>
</feature>
<keyword evidence="2 4" id="KW-0863">Zinc-finger</keyword>
<evidence type="ECO:0000313" key="8">
    <source>
        <dbReference type="Proteomes" id="UP001195914"/>
    </source>
</evidence>
<evidence type="ECO:0000256" key="1">
    <source>
        <dbReference type="ARBA" id="ARBA00022723"/>
    </source>
</evidence>
<keyword evidence="1 4" id="KW-0479">Metal-binding</keyword>
<protein>
    <recommendedName>
        <fullName evidence="6">C3H1-type domain-containing protein</fullName>
    </recommendedName>
</protein>
<evidence type="ECO:0000256" key="3">
    <source>
        <dbReference type="ARBA" id="ARBA00022833"/>
    </source>
</evidence>
<evidence type="ECO:0000256" key="5">
    <source>
        <dbReference type="SAM" id="MobiDB-lite"/>
    </source>
</evidence>
<evidence type="ECO:0000313" key="7">
    <source>
        <dbReference type="EMBL" id="KAK1939745.1"/>
    </source>
</evidence>
<evidence type="ECO:0000256" key="4">
    <source>
        <dbReference type="PROSITE-ProRule" id="PRU00723"/>
    </source>
</evidence>
<reference evidence="7" key="1">
    <citation type="journal article" date="2014" name="Nucleic Acids Res.">
        <title>The evolutionary dynamics of variant antigen genes in Babesia reveal a history of genomic innovation underlying host-parasite interaction.</title>
        <authorList>
            <person name="Jackson A.P."/>
            <person name="Otto T.D."/>
            <person name="Darby A."/>
            <person name="Ramaprasad A."/>
            <person name="Xia D."/>
            <person name="Echaide I.E."/>
            <person name="Farber M."/>
            <person name="Gahlot S."/>
            <person name="Gamble J."/>
            <person name="Gupta D."/>
            <person name="Gupta Y."/>
            <person name="Jackson L."/>
            <person name="Malandrin L."/>
            <person name="Malas T.B."/>
            <person name="Moussa E."/>
            <person name="Nair M."/>
            <person name="Reid A.J."/>
            <person name="Sanders M."/>
            <person name="Sharma J."/>
            <person name="Tracey A."/>
            <person name="Quail M.A."/>
            <person name="Weir W."/>
            <person name="Wastling J.M."/>
            <person name="Hall N."/>
            <person name="Willadsen P."/>
            <person name="Lingelbach K."/>
            <person name="Shiels B."/>
            <person name="Tait A."/>
            <person name="Berriman M."/>
            <person name="Allred D.R."/>
            <person name="Pain A."/>
        </authorList>
    </citation>
    <scope>NUCLEOTIDE SEQUENCE</scope>
    <source>
        <strain evidence="7">1802A</strain>
    </source>
</reference>
<sequence>MSNASFRGRTAKRTSNRPQDGSLYADVAKGDYKGAPGGGSGGSVVGSAGPNATGNIHSSKAGRKPHHTSNADAETSKQNNKKHRVLSELELATFRTSFCTNHHQNKCPNSDSCEKSHCLTWQRRNPYEISYCPQLCPEIQFVKKSRKMVLYRRCTRGKNCNFAHSKEEELYHPLVYKTKQCSAYPKCSRYFCPFVHAPSEMRDVSELKSSGLVLPNAAQSQLYEEPHSVVPGQQGEQVDDVEFQGEAGEPLKNEADLTTGLWYEPPTLSAICGYDDVTFKSLYGYGCTGFAQVPADEYGQDFDLQNCVAWQTLSPANHFDGQMIEQFVDPTRYVYYSAARRLNRYGGSGEFDQLDVGHQFSEGLGGQLVHFVGTDLEDQFGAFSLRKGPEDPLENYPLNDILVNFMSDIGDK</sequence>
<organism evidence="7 8">
    <name type="scientific">Babesia divergens</name>
    <dbReference type="NCBI Taxonomy" id="32595"/>
    <lineage>
        <taxon>Eukaryota</taxon>
        <taxon>Sar</taxon>
        <taxon>Alveolata</taxon>
        <taxon>Apicomplexa</taxon>
        <taxon>Aconoidasida</taxon>
        <taxon>Piroplasmida</taxon>
        <taxon>Babesiidae</taxon>
        <taxon>Babesia</taxon>
    </lineage>
</organism>
<comment type="caution">
    <text evidence="7">The sequence shown here is derived from an EMBL/GenBank/DDBJ whole genome shotgun (WGS) entry which is preliminary data.</text>
</comment>
<dbReference type="PROSITE" id="PS50103">
    <property type="entry name" value="ZF_C3H1"/>
    <property type="match status" value="2"/>
</dbReference>
<keyword evidence="8" id="KW-1185">Reference proteome</keyword>
<reference evidence="7" key="2">
    <citation type="submission" date="2021-05" db="EMBL/GenBank/DDBJ databases">
        <authorList>
            <person name="Pain A."/>
        </authorList>
    </citation>
    <scope>NUCLEOTIDE SEQUENCE</scope>
    <source>
        <strain evidence="7">1802A</strain>
    </source>
</reference>
<accession>A0AAD9GJT0</accession>